<keyword evidence="6" id="KW-1185">Reference proteome</keyword>
<dbReference type="EMBL" id="CP030918">
    <property type="protein sequence ID" value="AXC50185.1"/>
    <property type="molecule type" value="Genomic_DNA"/>
</dbReference>
<feature type="signal peptide" evidence="2">
    <location>
        <begin position="1"/>
        <end position="28"/>
    </location>
</feature>
<sequence length="291" mass="31421">MILRRISSLAATLALGTALAVGSGPALAQSADHPDDQKLMVAFDVGFAPFAFKEANGQITGFSYDFAEAIAKQLGRPGIEVADVNFSSIFAGLFSKRYEMVAAPANITEARAKEMLFAEPYMPTGLGVLVKKGGKVAGLEDLSGKIVTVNNGSTADKWAGEHEKEYGFTVQRFNKNADGVQAVMMGRAFANIADEPVSHYVTTQTPMAEVPFVIDTGNDFGLTFRKDDTEFRNRVDVAIECLKKDGTLAAIYKKWFGTEPEQGKSVTTIYPGYGAPNFDGYDATEHEPECK</sequence>
<dbReference type="KEGG" id="pars:DRW48_11205"/>
<dbReference type="Pfam" id="PF00497">
    <property type="entry name" value="SBP_bac_3"/>
    <property type="match status" value="1"/>
</dbReference>
<dbReference type="SMART" id="SM00079">
    <property type="entry name" value="PBPe"/>
    <property type="match status" value="1"/>
</dbReference>
<dbReference type="Proteomes" id="UP000252023">
    <property type="component" value="Chromosome"/>
</dbReference>
<organism evidence="5 6">
    <name type="scientific">Paracoccus suum</name>
    <dbReference type="NCBI Taxonomy" id="2259340"/>
    <lineage>
        <taxon>Bacteria</taxon>
        <taxon>Pseudomonadati</taxon>
        <taxon>Pseudomonadota</taxon>
        <taxon>Alphaproteobacteria</taxon>
        <taxon>Rhodobacterales</taxon>
        <taxon>Paracoccaceae</taxon>
        <taxon>Paracoccus</taxon>
    </lineage>
</organism>
<dbReference type="GO" id="GO:0016020">
    <property type="term" value="C:membrane"/>
    <property type="evidence" value="ECO:0007669"/>
    <property type="project" value="InterPro"/>
</dbReference>
<keyword evidence="1 2" id="KW-0732">Signal</keyword>
<dbReference type="Gene3D" id="3.40.190.10">
    <property type="entry name" value="Periplasmic binding protein-like II"/>
    <property type="match status" value="2"/>
</dbReference>
<reference evidence="6" key="1">
    <citation type="submission" date="2018-07" db="EMBL/GenBank/DDBJ databases">
        <title>Genome sequencing of Paracoccus sp. SC2-6.</title>
        <authorList>
            <person name="Heo J."/>
            <person name="Kim S.-J."/>
            <person name="Kwon S.-W."/>
        </authorList>
    </citation>
    <scope>NUCLEOTIDE SEQUENCE [LARGE SCALE GENOMIC DNA]</scope>
    <source>
        <strain evidence="6">SC2-6</strain>
    </source>
</reference>
<evidence type="ECO:0000313" key="6">
    <source>
        <dbReference type="Proteomes" id="UP000252023"/>
    </source>
</evidence>
<dbReference type="InterPro" id="IPR001320">
    <property type="entry name" value="Iontro_rcpt_C"/>
</dbReference>
<evidence type="ECO:0000313" key="5">
    <source>
        <dbReference type="EMBL" id="AXC50185.1"/>
    </source>
</evidence>
<gene>
    <name evidence="5" type="ORF">DRW48_11205</name>
</gene>
<dbReference type="AlphaFoldDB" id="A0A344PLD0"/>
<protein>
    <submittedName>
        <fullName evidence="5">Amino acid ABC transporter substrate-binding protein</fullName>
    </submittedName>
</protein>
<evidence type="ECO:0000259" key="3">
    <source>
        <dbReference type="SMART" id="SM00062"/>
    </source>
</evidence>
<name>A0A344PLD0_9RHOB</name>
<dbReference type="InterPro" id="IPR001638">
    <property type="entry name" value="Solute-binding_3/MltF_N"/>
</dbReference>
<feature type="domain" description="Ionotropic glutamate receptor C-terminal" evidence="4">
    <location>
        <begin position="38"/>
        <end position="258"/>
    </location>
</feature>
<proteinExistence type="predicted"/>
<evidence type="ECO:0000256" key="2">
    <source>
        <dbReference type="SAM" id="SignalP"/>
    </source>
</evidence>
<evidence type="ECO:0000259" key="4">
    <source>
        <dbReference type="SMART" id="SM00079"/>
    </source>
</evidence>
<dbReference type="PANTHER" id="PTHR35936">
    <property type="entry name" value="MEMBRANE-BOUND LYTIC MUREIN TRANSGLYCOSYLASE F"/>
    <property type="match status" value="1"/>
</dbReference>
<dbReference type="CDD" id="cd13530">
    <property type="entry name" value="PBP2_peptides_like"/>
    <property type="match status" value="1"/>
</dbReference>
<feature type="domain" description="Solute-binding protein family 3/N-terminal" evidence="3">
    <location>
        <begin position="38"/>
        <end position="259"/>
    </location>
</feature>
<accession>A0A344PLD0</accession>
<feature type="chain" id="PRO_5016666364" evidence="2">
    <location>
        <begin position="29"/>
        <end position="291"/>
    </location>
</feature>
<dbReference type="OrthoDB" id="9814231at2"/>
<evidence type="ECO:0000256" key="1">
    <source>
        <dbReference type="ARBA" id="ARBA00022729"/>
    </source>
</evidence>
<dbReference type="PANTHER" id="PTHR35936:SF38">
    <property type="entry name" value="GLUTAMINE-BINDING PERIPLASMIC PROTEIN"/>
    <property type="match status" value="1"/>
</dbReference>
<dbReference type="RefSeq" id="WP_114076504.1">
    <property type="nucleotide sequence ID" value="NZ_CP030918.1"/>
</dbReference>
<dbReference type="SMART" id="SM00062">
    <property type="entry name" value="PBPb"/>
    <property type="match status" value="1"/>
</dbReference>
<dbReference type="GO" id="GO:0015276">
    <property type="term" value="F:ligand-gated monoatomic ion channel activity"/>
    <property type="evidence" value="ECO:0007669"/>
    <property type="project" value="InterPro"/>
</dbReference>
<dbReference type="SUPFAM" id="SSF53850">
    <property type="entry name" value="Periplasmic binding protein-like II"/>
    <property type="match status" value="1"/>
</dbReference>